<keyword evidence="1" id="KW-0677">Repeat</keyword>
<feature type="transmembrane region" description="Helical" evidence="3">
    <location>
        <begin position="739"/>
        <end position="769"/>
    </location>
</feature>
<dbReference type="GO" id="GO:0003729">
    <property type="term" value="F:mRNA binding"/>
    <property type="evidence" value="ECO:0007669"/>
    <property type="project" value="TreeGrafter"/>
</dbReference>
<reference evidence="6" key="2">
    <citation type="submission" date="2024-04" db="EMBL/GenBank/DDBJ databases">
        <authorList>
            <person name="Chen Y."/>
            <person name="Shah S."/>
            <person name="Dougan E. K."/>
            <person name="Thang M."/>
            <person name="Chan C."/>
        </authorList>
    </citation>
    <scope>NUCLEOTIDE SEQUENCE [LARGE SCALE GENOMIC DNA]</scope>
</reference>
<protein>
    <submittedName>
        <fullName evidence="7">Pumilio homolog 2 (Pumilio-2)</fullName>
    </submittedName>
</protein>
<name>A0A9P1DUQ4_9DINO</name>
<dbReference type="PROSITE" id="PS50302">
    <property type="entry name" value="PUM"/>
    <property type="match status" value="3"/>
</dbReference>
<dbReference type="Gene3D" id="1.25.10.10">
    <property type="entry name" value="Leucine-rich Repeat Variant"/>
    <property type="match status" value="1"/>
</dbReference>
<dbReference type="GO" id="GO:0005737">
    <property type="term" value="C:cytoplasm"/>
    <property type="evidence" value="ECO:0007669"/>
    <property type="project" value="TreeGrafter"/>
</dbReference>
<evidence type="ECO:0000259" key="4">
    <source>
        <dbReference type="PROSITE" id="PS50303"/>
    </source>
</evidence>
<keyword evidence="8" id="KW-1185">Reference proteome</keyword>
<feature type="transmembrane region" description="Helical" evidence="3">
    <location>
        <begin position="374"/>
        <end position="393"/>
    </location>
</feature>
<evidence type="ECO:0000256" key="1">
    <source>
        <dbReference type="ARBA" id="ARBA00022737"/>
    </source>
</evidence>
<dbReference type="InterPro" id="IPR001313">
    <property type="entry name" value="Pumilio_RNA-bd_rpt"/>
</dbReference>
<reference evidence="5" key="1">
    <citation type="submission" date="2022-10" db="EMBL/GenBank/DDBJ databases">
        <authorList>
            <person name="Chen Y."/>
            <person name="Dougan E. K."/>
            <person name="Chan C."/>
            <person name="Rhodes N."/>
            <person name="Thang M."/>
        </authorList>
    </citation>
    <scope>NUCLEOTIDE SEQUENCE</scope>
</reference>
<keyword evidence="3" id="KW-0472">Membrane</keyword>
<dbReference type="InterPro" id="IPR016024">
    <property type="entry name" value="ARM-type_fold"/>
</dbReference>
<feature type="transmembrane region" description="Helical" evidence="3">
    <location>
        <begin position="405"/>
        <end position="425"/>
    </location>
</feature>
<dbReference type="InterPro" id="IPR011989">
    <property type="entry name" value="ARM-like"/>
</dbReference>
<feature type="domain" description="PUM-HD" evidence="4">
    <location>
        <begin position="1015"/>
        <end position="1343"/>
    </location>
</feature>
<dbReference type="SMART" id="SM00025">
    <property type="entry name" value="Pumilio"/>
    <property type="match status" value="4"/>
</dbReference>
<feature type="transmembrane region" description="Helical" evidence="3">
    <location>
        <begin position="613"/>
        <end position="630"/>
    </location>
</feature>
<evidence type="ECO:0000256" key="2">
    <source>
        <dbReference type="PROSITE-ProRule" id="PRU00317"/>
    </source>
</evidence>
<keyword evidence="3" id="KW-1133">Transmembrane helix</keyword>
<evidence type="ECO:0000313" key="6">
    <source>
        <dbReference type="EMBL" id="CAL1169216.1"/>
    </source>
</evidence>
<evidence type="ECO:0000256" key="3">
    <source>
        <dbReference type="SAM" id="Phobius"/>
    </source>
</evidence>
<feature type="transmembrane region" description="Helical" evidence="3">
    <location>
        <begin position="483"/>
        <end position="499"/>
    </location>
</feature>
<dbReference type="OrthoDB" id="426923at2759"/>
<proteinExistence type="predicted"/>
<comment type="caution">
    <text evidence="5">The sequence shown here is derived from an EMBL/GenBank/DDBJ whole genome shotgun (WGS) entry which is preliminary data.</text>
</comment>
<gene>
    <name evidence="5" type="ORF">C1SCF055_LOCUS40644</name>
</gene>
<dbReference type="PROSITE" id="PS50303">
    <property type="entry name" value="PUM_HD"/>
    <property type="match status" value="1"/>
</dbReference>
<keyword evidence="3" id="KW-0812">Transmembrane</keyword>
<evidence type="ECO:0000313" key="8">
    <source>
        <dbReference type="Proteomes" id="UP001152797"/>
    </source>
</evidence>
<sequence>MAGNPYCWIAGFSYDICCVGFGPGGNPACWDGHFTFARCCVAPGEDSKVAAYVSETSARYQRVGLYKDYVPGKDCWDPPLYSHELCCDLTQGFEGRKHCWDGWRLTFERCCVHGEDLDGRWQLPMAPKQSETEEAPAPVGRECWTNGYSFRACCRLGDEEEDLTEDRASCWDGLHTEERCCRGLVAPPETWRAVPRHAPESLCLEAVLARPLKLATVSSCEGRFFYVAQLGKPRLRMDYDTTALPWFLVPRWNTSAWGEYITHFGPQGVLDHKMLGGLCLPSHCDVASTARFLAPRMAPWWRFPLLEPWPLNGSHVLLPPPLAVPHGLYQGDNGIAMWMSKSSCEAPLAKPDFCEAFWEFGLLEWRPWHSTPSLRMAALLSALLMVLGLVVVGKQRPTAERNSRADLLRVLLTLMAVWTHTFSHGSWLPLETSVASTFWFTSQHLTYKVNLGFVVLATQLRLGGSSSSRFPVAKAALRRWVQLGPPLCLSTFIYLYIFVEHIPMNNLMKSSGLHRWYSEKRLECRRPAHLVLSLLLLHEPITGNNSPCHNMDIFESQFLLDLLVVFLLSALGTSRRTSMSWLLWYASILWRYSGVRSEENDWAYAYSHRFRMLLPSALCAIGLWGLLPCLRGAGTSWWYDMVGLALVSGSCLQDQLFFGDNLQVHFKPLQRAVIFNVSELLFVLGFLLLLRPSRRCPGSCIRLLSRLSLGVNVSNLFVFHFIGGSLLDEPLPMSFTMVLLYFALVYVVSCLLALMLLALQLPLALAFPVRKDKKLLYMSRASSSSEGDAWYESKGFEVLHRSEPTPSLLWSSVHSVPMLGVYSAAVEQLNLCSGQFARNRFWEDLGLRQPTLTFPVPLNDHPIIYELHGAWGGAVVAGGLEPPSHALHDELLAAAAYAEHADKSGKDRICLHVLHKLLLPVPGSIPLGKHGFAFGPFPTPLMGEEVGIPVPGFEGGHMAGAKVIAVTAEPGKQREFAGTAELGLECRRPAHLVLSLLMMHEAWNLQVMQCLVSYWHQQMMQGMQNMQNMQTHPVPSFMNMGNYGIAFGPFTMPVVPGFEGGQTGAQVIAVTAEQMQQIMWGGQFWTGPEVSAPKADWSPNGQSGFGYQANWEPDFVAKALDRHACWDLQDYIPDCSTAELKFMANQLRGHVREVVESPHGNHVLQCMLEFMAPKALHFVLDELLAWAPAPVLARHRYGCRVLERILEHFGEASIKPLLEDLLYHAKELCQHPFGNFVMQVFMEHAPATYRKALIEIIAQNVAQVARDHYGCAVLEKGLSHGKVEGLLPSMKNLRGGATAIDRVLDIATGWALSEAQRLECRRPAHLVPSLLMMHEPITQYNSP</sequence>
<organism evidence="5">
    <name type="scientific">Cladocopium goreaui</name>
    <dbReference type="NCBI Taxonomy" id="2562237"/>
    <lineage>
        <taxon>Eukaryota</taxon>
        <taxon>Sar</taxon>
        <taxon>Alveolata</taxon>
        <taxon>Dinophyceae</taxon>
        <taxon>Suessiales</taxon>
        <taxon>Symbiodiniaceae</taxon>
        <taxon>Cladocopium</taxon>
    </lineage>
</organism>
<accession>A0A9P1DUQ4</accession>
<dbReference type="Proteomes" id="UP001152797">
    <property type="component" value="Unassembled WGS sequence"/>
</dbReference>
<dbReference type="SUPFAM" id="SSF48371">
    <property type="entry name" value="ARM repeat"/>
    <property type="match status" value="1"/>
</dbReference>
<evidence type="ECO:0000313" key="7">
    <source>
        <dbReference type="EMBL" id="CAL4803153.1"/>
    </source>
</evidence>
<feature type="repeat" description="Pumilio" evidence="2">
    <location>
        <begin position="1220"/>
        <end position="1255"/>
    </location>
</feature>
<dbReference type="EMBL" id="CAMXCT010006554">
    <property type="protein sequence ID" value="CAI4015841.1"/>
    <property type="molecule type" value="Genomic_DNA"/>
</dbReference>
<feature type="repeat" description="Pumilio" evidence="2">
    <location>
        <begin position="1146"/>
        <end position="1181"/>
    </location>
</feature>
<dbReference type="EMBL" id="CAMXCT030006554">
    <property type="protein sequence ID" value="CAL4803153.1"/>
    <property type="molecule type" value="Genomic_DNA"/>
</dbReference>
<dbReference type="InterPro" id="IPR033133">
    <property type="entry name" value="PUM-HD"/>
</dbReference>
<feature type="repeat" description="Pumilio" evidence="2">
    <location>
        <begin position="1182"/>
        <end position="1219"/>
    </location>
</feature>
<dbReference type="EMBL" id="CAMXCT020006554">
    <property type="protein sequence ID" value="CAL1169216.1"/>
    <property type="molecule type" value="Genomic_DNA"/>
</dbReference>
<feature type="transmembrane region" description="Helical" evidence="3">
    <location>
        <begin position="669"/>
        <end position="691"/>
    </location>
</feature>
<dbReference type="GO" id="GO:0010608">
    <property type="term" value="P:post-transcriptional regulation of gene expression"/>
    <property type="evidence" value="ECO:0007669"/>
    <property type="project" value="TreeGrafter"/>
</dbReference>
<dbReference type="PANTHER" id="PTHR12537">
    <property type="entry name" value="RNA BINDING PROTEIN PUMILIO-RELATED"/>
    <property type="match status" value="1"/>
</dbReference>
<evidence type="ECO:0000313" key="5">
    <source>
        <dbReference type="EMBL" id="CAI4015841.1"/>
    </source>
</evidence>
<dbReference type="Pfam" id="PF00806">
    <property type="entry name" value="PUF"/>
    <property type="match status" value="4"/>
</dbReference>